<gene>
    <name evidence="2" type="ORF">EM308_03095</name>
</gene>
<dbReference type="RefSeq" id="WP_035638310.1">
    <property type="nucleotide sequence ID" value="NZ_CP017479.1"/>
</dbReference>
<keyword evidence="1" id="KW-0378">Hydrolase</keyword>
<name>A0AAC9N5N0_9FLAO</name>
<sequence>MVSLAAEAFTRDVALVSGKSMQIGNKTASSSIIIAGTLGKSEAVDALVKQEGTNVSALKGQWESFLIKVISPTKLLVVGK</sequence>
<dbReference type="EMBL" id="CP017479">
    <property type="protein sequence ID" value="AOW08564.1"/>
    <property type="molecule type" value="Genomic_DNA"/>
</dbReference>
<proteinExistence type="predicted"/>
<accession>A0AAC9N5N0</accession>
<dbReference type="Proteomes" id="UP000175968">
    <property type="component" value="Chromosome"/>
</dbReference>
<evidence type="ECO:0000313" key="2">
    <source>
        <dbReference type="EMBL" id="AOW08564.1"/>
    </source>
</evidence>
<organism evidence="2 3">
    <name type="scientific">Flavobacterium gilvum</name>
    <dbReference type="NCBI Taxonomy" id="1492737"/>
    <lineage>
        <taxon>Bacteria</taxon>
        <taxon>Pseudomonadati</taxon>
        <taxon>Bacteroidota</taxon>
        <taxon>Flavobacteriia</taxon>
        <taxon>Flavobacteriales</taxon>
        <taxon>Flavobacteriaceae</taxon>
        <taxon>Flavobacterium</taxon>
    </lineage>
</organism>
<dbReference type="KEGG" id="fgl:EM308_03095"/>
<reference evidence="2 3" key="1">
    <citation type="submission" date="2016-10" db="EMBL/GenBank/DDBJ databases">
        <title>Flavobacterium gilvum sp. nov., isolated from stream water.</title>
        <authorList>
            <person name="Shin S.-K."/>
            <person name="Cho Y.-J."/>
            <person name="Yi H."/>
        </authorList>
    </citation>
    <scope>NUCLEOTIDE SEQUENCE [LARGE SCALE GENOMIC DNA]</scope>
    <source>
        <strain evidence="2 3">EM1308</strain>
    </source>
</reference>
<dbReference type="InterPro" id="IPR029018">
    <property type="entry name" value="Hex-like_dom2"/>
</dbReference>
<evidence type="ECO:0000256" key="1">
    <source>
        <dbReference type="ARBA" id="ARBA00022801"/>
    </source>
</evidence>
<dbReference type="GO" id="GO:0005975">
    <property type="term" value="P:carbohydrate metabolic process"/>
    <property type="evidence" value="ECO:0007669"/>
    <property type="project" value="UniProtKB-ARBA"/>
</dbReference>
<dbReference type="AlphaFoldDB" id="A0AAC9N5N0"/>
<dbReference type="Gene3D" id="3.30.379.10">
    <property type="entry name" value="Chitobiase/beta-hexosaminidase domain 2-like"/>
    <property type="match status" value="1"/>
</dbReference>
<protein>
    <submittedName>
        <fullName evidence="2">Uncharacterized protein</fullName>
    </submittedName>
</protein>
<dbReference type="GO" id="GO:0016787">
    <property type="term" value="F:hydrolase activity"/>
    <property type="evidence" value="ECO:0007669"/>
    <property type="project" value="UniProtKB-KW"/>
</dbReference>
<evidence type="ECO:0000313" key="3">
    <source>
        <dbReference type="Proteomes" id="UP000175968"/>
    </source>
</evidence>
<keyword evidence="3" id="KW-1185">Reference proteome</keyword>